<reference evidence="3" key="1">
    <citation type="journal article" date="2020" name="Stud. Mycol.">
        <title>101 Dothideomycetes genomes: a test case for predicting lifestyles and emergence of pathogens.</title>
        <authorList>
            <person name="Haridas S."/>
            <person name="Albert R."/>
            <person name="Binder M."/>
            <person name="Bloem J."/>
            <person name="Labutti K."/>
            <person name="Salamov A."/>
            <person name="Andreopoulos B."/>
            <person name="Baker S."/>
            <person name="Barry K."/>
            <person name="Bills G."/>
            <person name="Bluhm B."/>
            <person name="Cannon C."/>
            <person name="Castanera R."/>
            <person name="Culley D."/>
            <person name="Daum C."/>
            <person name="Ezra D."/>
            <person name="Gonzalez J."/>
            <person name="Henrissat B."/>
            <person name="Kuo A."/>
            <person name="Liang C."/>
            <person name="Lipzen A."/>
            <person name="Lutzoni F."/>
            <person name="Magnuson J."/>
            <person name="Mondo S."/>
            <person name="Nolan M."/>
            <person name="Ohm R."/>
            <person name="Pangilinan J."/>
            <person name="Park H.-J."/>
            <person name="Ramirez L."/>
            <person name="Alfaro M."/>
            <person name="Sun H."/>
            <person name="Tritt A."/>
            <person name="Yoshinaga Y."/>
            <person name="Zwiers L.-H."/>
            <person name="Turgeon B."/>
            <person name="Goodwin S."/>
            <person name="Spatafora J."/>
            <person name="Crous P."/>
            <person name="Grigoriev I."/>
        </authorList>
    </citation>
    <scope>NUCLEOTIDE SEQUENCE</scope>
    <source>
        <strain evidence="3">CBS 109.77</strain>
    </source>
</reference>
<evidence type="ECO:0000259" key="2">
    <source>
        <dbReference type="PROSITE" id="PS50097"/>
    </source>
</evidence>
<dbReference type="PANTHER" id="PTHR47843:SF3">
    <property type="entry name" value="BTB DOMAIN-CONTAINING PROTEIN"/>
    <property type="match status" value="1"/>
</dbReference>
<dbReference type="InterPro" id="IPR011333">
    <property type="entry name" value="SKP1/BTB/POZ_sf"/>
</dbReference>
<dbReference type="OrthoDB" id="1022638at2759"/>
<dbReference type="SUPFAM" id="SSF54695">
    <property type="entry name" value="POZ domain"/>
    <property type="match status" value="1"/>
</dbReference>
<feature type="compositionally biased region" description="Basic and acidic residues" evidence="1">
    <location>
        <begin position="224"/>
        <end position="234"/>
    </location>
</feature>
<evidence type="ECO:0000313" key="4">
    <source>
        <dbReference type="Proteomes" id="UP000799757"/>
    </source>
</evidence>
<keyword evidence="4" id="KW-1185">Reference proteome</keyword>
<gene>
    <name evidence="3" type="ORF">K505DRAFT_265982</name>
</gene>
<dbReference type="AlphaFoldDB" id="A0A6A6XS05"/>
<evidence type="ECO:0000256" key="1">
    <source>
        <dbReference type="SAM" id="MobiDB-lite"/>
    </source>
</evidence>
<feature type="region of interest" description="Disordered" evidence="1">
    <location>
        <begin position="212"/>
        <end position="250"/>
    </location>
</feature>
<organism evidence="3 4">
    <name type="scientific">Melanomma pulvis-pyrius CBS 109.77</name>
    <dbReference type="NCBI Taxonomy" id="1314802"/>
    <lineage>
        <taxon>Eukaryota</taxon>
        <taxon>Fungi</taxon>
        <taxon>Dikarya</taxon>
        <taxon>Ascomycota</taxon>
        <taxon>Pezizomycotina</taxon>
        <taxon>Dothideomycetes</taxon>
        <taxon>Pleosporomycetidae</taxon>
        <taxon>Pleosporales</taxon>
        <taxon>Melanommataceae</taxon>
        <taxon>Melanomma</taxon>
    </lineage>
</organism>
<proteinExistence type="predicted"/>
<evidence type="ECO:0000313" key="3">
    <source>
        <dbReference type="EMBL" id="KAF2799351.1"/>
    </source>
</evidence>
<dbReference type="PROSITE" id="PS50097">
    <property type="entry name" value="BTB"/>
    <property type="match status" value="1"/>
</dbReference>
<name>A0A6A6XS05_9PLEO</name>
<dbReference type="InterPro" id="IPR000210">
    <property type="entry name" value="BTB/POZ_dom"/>
</dbReference>
<dbReference type="EMBL" id="MU001766">
    <property type="protein sequence ID" value="KAF2799351.1"/>
    <property type="molecule type" value="Genomic_DNA"/>
</dbReference>
<protein>
    <recommendedName>
        <fullName evidence="2">BTB domain-containing protein</fullName>
    </recommendedName>
</protein>
<sequence>MSALSADILAGGIVNLSVGKDETPFDAHILLLCSKSQFFDNALNGKFLEADTKHIPLPDDDPATFGEFLSWVYTGHFPMEERTPMWMDLCKLWVMGDKYDVPALQDNVMLQFSRKYASMPRYCKGNVHYVVLNYVYDNTLSSSPLRHVIRDICVWSMDVTTFDLFKHEFPKEFLEDYALQQTKRAAGMIGQTAPIFLFPGMYFIQPPKPGEKGWSLLPPPSEDSEAKTTECDSVRRKKLPIRRSRKSQPG</sequence>
<dbReference type="Pfam" id="PF00651">
    <property type="entry name" value="BTB"/>
    <property type="match status" value="1"/>
</dbReference>
<accession>A0A6A6XS05</accession>
<dbReference type="PANTHER" id="PTHR47843">
    <property type="entry name" value="BTB DOMAIN-CONTAINING PROTEIN-RELATED"/>
    <property type="match status" value="1"/>
</dbReference>
<dbReference type="Proteomes" id="UP000799757">
    <property type="component" value="Unassembled WGS sequence"/>
</dbReference>
<dbReference type="SMART" id="SM00225">
    <property type="entry name" value="BTB"/>
    <property type="match status" value="1"/>
</dbReference>
<dbReference type="Gene3D" id="3.30.710.10">
    <property type="entry name" value="Potassium Channel Kv1.1, Chain A"/>
    <property type="match status" value="1"/>
</dbReference>
<feature type="compositionally biased region" description="Basic residues" evidence="1">
    <location>
        <begin position="235"/>
        <end position="250"/>
    </location>
</feature>
<feature type="domain" description="BTB" evidence="2">
    <location>
        <begin position="14"/>
        <end position="81"/>
    </location>
</feature>